<name>A0A1R4K2S7_9ACTN</name>
<dbReference type="InterPro" id="IPR023214">
    <property type="entry name" value="HAD_sf"/>
</dbReference>
<protein>
    <submittedName>
        <fullName evidence="1">HMP-PP hydrolase (Pyridoxal phosphatase) Cof, detected in genetic screen for thiamin metabolic genes (PMID:15292217)</fullName>
    </submittedName>
</protein>
<dbReference type="PANTHER" id="PTHR10000:SF8">
    <property type="entry name" value="HAD SUPERFAMILY HYDROLASE-LIKE, TYPE 3"/>
    <property type="match status" value="1"/>
</dbReference>
<accession>A0A1R4K2S7</accession>
<dbReference type="PANTHER" id="PTHR10000">
    <property type="entry name" value="PHOSPHOSERINE PHOSPHATASE"/>
    <property type="match status" value="1"/>
</dbReference>
<dbReference type="InterPro" id="IPR006379">
    <property type="entry name" value="HAD-SF_hydro_IIB"/>
</dbReference>
<proteinExistence type="predicted"/>
<dbReference type="AlphaFoldDB" id="A0A1R4K2S7"/>
<sequence length="272" mass="28912">MIRLVATDLDGTLLRTDKTVTAWTRSVLEAVQERGVPVVPVTARQPKGLAPIAEQCGLTGWAVCVNGALVQHLGTGEVAFEHLIRAEVLASLTEKARQAVPGITFATVRNRGEAFGLEADYRAITGPEHHQPAMVHARTVTLEEIVEKPALKLLARHPEVPALELSQIIKDLEVAGVHPTTSGADFVEMSAAGVTKASALDDLCGMLGLDRGDVVAFGDAPNDVEMLRWAGCSYVMDQAHPKAVAVATGNAGSNDDDGVGRTLMRFLREGII</sequence>
<dbReference type="Gene3D" id="3.30.1240.10">
    <property type="match status" value="1"/>
</dbReference>
<evidence type="ECO:0000313" key="1">
    <source>
        <dbReference type="EMBL" id="SJN38627.1"/>
    </source>
</evidence>
<dbReference type="SUPFAM" id="SSF56784">
    <property type="entry name" value="HAD-like"/>
    <property type="match status" value="1"/>
</dbReference>
<dbReference type="Pfam" id="PF08282">
    <property type="entry name" value="Hydrolase_3"/>
    <property type="match status" value="1"/>
</dbReference>
<dbReference type="EMBL" id="FUKQ01000043">
    <property type="protein sequence ID" value="SJN38627.1"/>
    <property type="molecule type" value="Genomic_DNA"/>
</dbReference>
<dbReference type="GO" id="GO:0000287">
    <property type="term" value="F:magnesium ion binding"/>
    <property type="evidence" value="ECO:0007669"/>
    <property type="project" value="TreeGrafter"/>
</dbReference>
<evidence type="ECO:0000313" key="2">
    <source>
        <dbReference type="Proteomes" id="UP000188342"/>
    </source>
</evidence>
<dbReference type="STRING" id="1255658.FM114_11090"/>
<keyword evidence="1" id="KW-0378">Hydrolase</keyword>
<reference evidence="1 2" key="1">
    <citation type="submission" date="2017-02" db="EMBL/GenBank/DDBJ databases">
        <authorList>
            <person name="Peterson S.W."/>
        </authorList>
    </citation>
    <scope>NUCLEOTIDE SEQUENCE [LARGE SCALE GENOMIC DNA]</scope>
    <source>
        <strain evidence="1 2">LSP_Lj1</strain>
    </source>
</reference>
<dbReference type="PROSITE" id="PS01229">
    <property type="entry name" value="COF_2"/>
    <property type="match status" value="1"/>
</dbReference>
<keyword evidence="2" id="KW-1185">Reference proteome</keyword>
<dbReference type="CDD" id="cd07516">
    <property type="entry name" value="HAD_Pase"/>
    <property type="match status" value="1"/>
</dbReference>
<dbReference type="SFLD" id="SFLDS00003">
    <property type="entry name" value="Haloacid_Dehalogenase"/>
    <property type="match status" value="1"/>
</dbReference>
<dbReference type="OrthoDB" id="3180855at2"/>
<gene>
    <name evidence="1" type="ORF">FM114_11090</name>
</gene>
<dbReference type="SFLD" id="SFLDG01140">
    <property type="entry name" value="C2.B:_Phosphomannomutase_and_P"/>
    <property type="match status" value="1"/>
</dbReference>
<dbReference type="GO" id="GO:0005829">
    <property type="term" value="C:cytosol"/>
    <property type="evidence" value="ECO:0007669"/>
    <property type="project" value="TreeGrafter"/>
</dbReference>
<dbReference type="Proteomes" id="UP000188342">
    <property type="component" value="Unassembled WGS sequence"/>
</dbReference>
<dbReference type="InterPro" id="IPR036412">
    <property type="entry name" value="HAD-like_sf"/>
</dbReference>
<organism evidence="1 2">
    <name type="scientific">Luteococcus japonicus LSP_Lj1</name>
    <dbReference type="NCBI Taxonomy" id="1255658"/>
    <lineage>
        <taxon>Bacteria</taxon>
        <taxon>Bacillati</taxon>
        <taxon>Actinomycetota</taxon>
        <taxon>Actinomycetes</taxon>
        <taxon>Propionibacteriales</taxon>
        <taxon>Propionibacteriaceae</taxon>
        <taxon>Luteococcus</taxon>
    </lineage>
</organism>
<dbReference type="NCBIfam" id="TIGR01484">
    <property type="entry name" value="HAD-SF-IIB"/>
    <property type="match status" value="1"/>
</dbReference>
<dbReference type="RefSeq" id="WP_094765225.1">
    <property type="nucleotide sequence ID" value="NZ_FUKQ01000043.1"/>
</dbReference>
<dbReference type="GO" id="GO:0016791">
    <property type="term" value="F:phosphatase activity"/>
    <property type="evidence" value="ECO:0007669"/>
    <property type="project" value="TreeGrafter"/>
</dbReference>
<dbReference type="Gene3D" id="3.40.50.1000">
    <property type="entry name" value="HAD superfamily/HAD-like"/>
    <property type="match status" value="1"/>
</dbReference>